<reference evidence="1 2" key="1">
    <citation type="submission" date="2022-12" db="EMBL/GenBank/DDBJ databases">
        <title>Chromosome-level genome of Tegillarca granosa.</title>
        <authorList>
            <person name="Kim J."/>
        </authorList>
    </citation>
    <scope>NUCLEOTIDE SEQUENCE [LARGE SCALE GENOMIC DNA]</scope>
    <source>
        <strain evidence="1">Teg-2019</strain>
        <tissue evidence="1">Adductor muscle</tissue>
    </source>
</reference>
<name>A0ABQ9FTQ7_TEGGR</name>
<sequence length="122" mass="13973">MEEGMAIVLYLKGLECLQEPHQEVVHCVNNYTADVLDLHIKQYLDGATREKIRAKHIACDIKAWSTRCQADSIGLKNQHQCLTLPKVCQNDKELKVHETTCHQDNYFLKLRNSASRTFSSSN</sequence>
<dbReference type="EMBL" id="JARBDR010000141">
    <property type="protein sequence ID" value="KAJ8320643.1"/>
    <property type="molecule type" value="Genomic_DNA"/>
</dbReference>
<accession>A0ABQ9FTQ7</accession>
<dbReference type="Proteomes" id="UP001217089">
    <property type="component" value="Unassembled WGS sequence"/>
</dbReference>
<comment type="caution">
    <text evidence="1">The sequence shown here is derived from an EMBL/GenBank/DDBJ whole genome shotgun (WGS) entry which is preliminary data.</text>
</comment>
<keyword evidence="2" id="KW-1185">Reference proteome</keyword>
<protein>
    <submittedName>
        <fullName evidence="1">Uncharacterized protein</fullName>
    </submittedName>
</protein>
<gene>
    <name evidence="1" type="ORF">KUTeg_002230</name>
</gene>
<evidence type="ECO:0000313" key="1">
    <source>
        <dbReference type="EMBL" id="KAJ8320643.1"/>
    </source>
</evidence>
<feature type="non-terminal residue" evidence="1">
    <location>
        <position position="122"/>
    </location>
</feature>
<organism evidence="1 2">
    <name type="scientific">Tegillarca granosa</name>
    <name type="common">Malaysian cockle</name>
    <name type="synonym">Anadara granosa</name>
    <dbReference type="NCBI Taxonomy" id="220873"/>
    <lineage>
        <taxon>Eukaryota</taxon>
        <taxon>Metazoa</taxon>
        <taxon>Spiralia</taxon>
        <taxon>Lophotrochozoa</taxon>
        <taxon>Mollusca</taxon>
        <taxon>Bivalvia</taxon>
        <taxon>Autobranchia</taxon>
        <taxon>Pteriomorphia</taxon>
        <taxon>Arcoida</taxon>
        <taxon>Arcoidea</taxon>
        <taxon>Arcidae</taxon>
        <taxon>Tegillarca</taxon>
    </lineage>
</organism>
<proteinExistence type="predicted"/>
<evidence type="ECO:0000313" key="2">
    <source>
        <dbReference type="Proteomes" id="UP001217089"/>
    </source>
</evidence>